<evidence type="ECO:0000313" key="2">
    <source>
        <dbReference type="Proteomes" id="UP000054776"/>
    </source>
</evidence>
<sequence length="49" mass="5556">MVLSTKTFLFFFGRYDMMVQFSEKANVEESNVLPCSCSSSLVLLSVHTM</sequence>
<accession>A0A0V0YRM4</accession>
<keyword evidence="2" id="KW-1185">Reference proteome</keyword>
<gene>
    <name evidence="1" type="ORF">T01_5365</name>
</gene>
<comment type="caution">
    <text evidence="1">The sequence shown here is derived from an EMBL/GenBank/DDBJ whole genome shotgun (WGS) entry which is preliminary data.</text>
</comment>
<dbReference type="EMBL" id="JYDH01005595">
    <property type="protein sequence ID" value="KRY03001.1"/>
    <property type="molecule type" value="Genomic_DNA"/>
</dbReference>
<dbReference type="AlphaFoldDB" id="A0A0V0YRM4"/>
<evidence type="ECO:0000313" key="1">
    <source>
        <dbReference type="EMBL" id="KRY03001.1"/>
    </source>
</evidence>
<protein>
    <submittedName>
        <fullName evidence="1">Uncharacterized protein</fullName>
    </submittedName>
</protein>
<proteinExistence type="predicted"/>
<organism evidence="1 2">
    <name type="scientific">Trichinella spiralis</name>
    <name type="common">Trichina worm</name>
    <dbReference type="NCBI Taxonomy" id="6334"/>
    <lineage>
        <taxon>Eukaryota</taxon>
        <taxon>Metazoa</taxon>
        <taxon>Ecdysozoa</taxon>
        <taxon>Nematoda</taxon>
        <taxon>Enoplea</taxon>
        <taxon>Dorylaimia</taxon>
        <taxon>Trichinellida</taxon>
        <taxon>Trichinellidae</taxon>
        <taxon>Trichinella</taxon>
    </lineage>
</organism>
<dbReference type="Proteomes" id="UP000054776">
    <property type="component" value="Unassembled WGS sequence"/>
</dbReference>
<dbReference type="InParanoid" id="A0A0V0YRM4"/>
<reference evidence="1 2" key="1">
    <citation type="submission" date="2015-01" db="EMBL/GenBank/DDBJ databases">
        <title>Evolution of Trichinella species and genotypes.</title>
        <authorList>
            <person name="Korhonen P.K."/>
            <person name="Edoardo P."/>
            <person name="Giuseppe L.R."/>
            <person name="Gasser R.B."/>
        </authorList>
    </citation>
    <scope>NUCLEOTIDE SEQUENCE [LARGE SCALE GENOMIC DNA]</scope>
    <source>
        <strain evidence="1">ISS3</strain>
    </source>
</reference>
<name>A0A0V0YRM4_TRISP</name>